<dbReference type="Proteomes" id="UP000621859">
    <property type="component" value="Unassembled WGS sequence"/>
</dbReference>
<evidence type="ECO:0000313" key="1">
    <source>
        <dbReference type="EMBL" id="GGP26817.1"/>
    </source>
</evidence>
<sequence length="153" mass="17033">MFDYVEIKEENIVGLSNELKNYLLSVFGRKIKCSPNVVSNSIEVSSPECALYLRVGGTSVNWPKNTLVIARLGFKETRYGHGARLLRFFLETQGVHGCSYIGIESANEKAVAFGMKFGLACLPGYSDMLAASIEVVREHLLAHGVMHEEREVY</sequence>
<accession>A0ABQ2PMH6</accession>
<name>A0ABQ2PMH6_9NEIS</name>
<keyword evidence="2" id="KW-1185">Reference proteome</keyword>
<dbReference type="EMBL" id="BMLY01000004">
    <property type="protein sequence ID" value="GGP26817.1"/>
    <property type="molecule type" value="Genomic_DNA"/>
</dbReference>
<evidence type="ECO:0008006" key="3">
    <source>
        <dbReference type="Google" id="ProtNLM"/>
    </source>
</evidence>
<protein>
    <recommendedName>
        <fullName evidence="3">N-acetyltransferase domain-containing protein</fullName>
    </recommendedName>
</protein>
<gene>
    <name evidence="1" type="ORF">GCM10010971_26360</name>
</gene>
<comment type="caution">
    <text evidence="1">The sequence shown here is derived from an EMBL/GenBank/DDBJ whole genome shotgun (WGS) entry which is preliminary data.</text>
</comment>
<organism evidence="1 2">
    <name type="scientific">Silvimonas amylolytica</name>
    <dbReference type="NCBI Taxonomy" id="449663"/>
    <lineage>
        <taxon>Bacteria</taxon>
        <taxon>Pseudomonadati</taxon>
        <taxon>Pseudomonadota</taxon>
        <taxon>Betaproteobacteria</taxon>
        <taxon>Neisseriales</taxon>
        <taxon>Chitinibacteraceae</taxon>
        <taxon>Silvimonas</taxon>
    </lineage>
</organism>
<dbReference type="RefSeq" id="WP_188694502.1">
    <property type="nucleotide sequence ID" value="NZ_BMLY01000004.1"/>
</dbReference>
<proteinExistence type="predicted"/>
<evidence type="ECO:0000313" key="2">
    <source>
        <dbReference type="Proteomes" id="UP000621859"/>
    </source>
</evidence>
<reference evidence="2" key="1">
    <citation type="journal article" date="2019" name="Int. J. Syst. Evol. Microbiol.">
        <title>The Global Catalogue of Microorganisms (GCM) 10K type strain sequencing project: providing services to taxonomists for standard genome sequencing and annotation.</title>
        <authorList>
            <consortium name="The Broad Institute Genomics Platform"/>
            <consortium name="The Broad Institute Genome Sequencing Center for Infectious Disease"/>
            <person name="Wu L."/>
            <person name="Ma J."/>
        </authorList>
    </citation>
    <scope>NUCLEOTIDE SEQUENCE [LARGE SCALE GENOMIC DNA]</scope>
    <source>
        <strain evidence="2">CGMCC 1.8860</strain>
    </source>
</reference>